<evidence type="ECO:0000313" key="3">
    <source>
        <dbReference type="EMBL" id="CAB3774618.1"/>
    </source>
</evidence>
<evidence type="ECO:0000259" key="2">
    <source>
        <dbReference type="Pfam" id="PF03496"/>
    </source>
</evidence>
<evidence type="ECO:0000313" key="4">
    <source>
        <dbReference type="Proteomes" id="UP000494363"/>
    </source>
</evidence>
<dbReference type="InterPro" id="IPR003540">
    <property type="entry name" value="ADP-ribosyltransferase"/>
</dbReference>
<dbReference type="Proteomes" id="UP000494363">
    <property type="component" value="Unassembled WGS sequence"/>
</dbReference>
<feature type="domain" description="ADP ribosyltransferase" evidence="2">
    <location>
        <begin position="32"/>
        <end position="202"/>
    </location>
</feature>
<reference evidence="3 4" key="1">
    <citation type="submission" date="2020-04" db="EMBL/GenBank/DDBJ databases">
        <authorList>
            <person name="De Canck E."/>
        </authorList>
    </citation>
    <scope>NUCLEOTIDE SEQUENCE [LARGE SCALE GENOMIC DNA]</scope>
    <source>
        <strain evidence="3 4">LMG 29542</strain>
    </source>
</reference>
<dbReference type="SUPFAM" id="SSF56399">
    <property type="entry name" value="ADP-ribosylation"/>
    <property type="match status" value="1"/>
</dbReference>
<gene>
    <name evidence="3" type="ORF">LMG29542_07996</name>
</gene>
<name>A0A6J5F6V2_9BURK</name>
<dbReference type="Gene3D" id="3.90.176.10">
    <property type="entry name" value="Toxin ADP-ribosyltransferase, Chain A, domain 1"/>
    <property type="match status" value="1"/>
</dbReference>
<dbReference type="EMBL" id="CADIKH010000140">
    <property type="protein sequence ID" value="CAB3774618.1"/>
    <property type="molecule type" value="Genomic_DNA"/>
</dbReference>
<dbReference type="AlphaFoldDB" id="A0A6J5F6V2"/>
<dbReference type="PROSITE" id="PS51996">
    <property type="entry name" value="TR_MART"/>
    <property type="match status" value="1"/>
</dbReference>
<proteinExistence type="predicted"/>
<feature type="region of interest" description="Disordered" evidence="1">
    <location>
        <begin position="789"/>
        <end position="811"/>
    </location>
</feature>
<feature type="compositionally biased region" description="Basic and acidic residues" evidence="1">
    <location>
        <begin position="789"/>
        <end position="802"/>
    </location>
</feature>
<accession>A0A6J5F6V2</accession>
<protein>
    <recommendedName>
        <fullName evidence="2">ADP ribosyltransferase domain-containing protein</fullName>
    </recommendedName>
</protein>
<dbReference type="GO" id="GO:0005576">
    <property type="term" value="C:extracellular region"/>
    <property type="evidence" value="ECO:0007669"/>
    <property type="project" value="InterPro"/>
</dbReference>
<organism evidence="3 4">
    <name type="scientific">Paraburkholderia humisilvae</name>
    <dbReference type="NCBI Taxonomy" id="627669"/>
    <lineage>
        <taxon>Bacteria</taxon>
        <taxon>Pseudomonadati</taxon>
        <taxon>Pseudomonadota</taxon>
        <taxon>Betaproteobacteria</taxon>
        <taxon>Burkholderiales</taxon>
        <taxon>Burkholderiaceae</taxon>
        <taxon>Paraburkholderia</taxon>
    </lineage>
</organism>
<keyword evidence="4" id="KW-1185">Reference proteome</keyword>
<evidence type="ECO:0000256" key="1">
    <source>
        <dbReference type="SAM" id="MobiDB-lite"/>
    </source>
</evidence>
<dbReference type="Pfam" id="PF03496">
    <property type="entry name" value="ADPrib_exo_Tox"/>
    <property type="match status" value="1"/>
</dbReference>
<sequence>MAPDDVHEIIKDMRKNVSKASGFLSRQISHANQVGFSTYLDVGRNLLRDDVDVINQYTRNQTLANNYLKQGIELDDPVNRTAKNLDIALSKLPNSSEVVYRGITAPKGVWGKKIVAGDVINNNLFMSSSASLDYAKTFTGDADSDKEGVVFRILGRTGKNISSISRFQGMKGEAEVLFRPNTRFHVTAMENHRGVTYVLLNEQAAGTAPGKNIYTGVPEDIKTARSDVNDLESASSALPDHPVRQMGQISNEGIVEIRAQKLAGALLRVIGKLQDIVRNADILSPEHQLEAMRQKNPDGEYELNELLLNRMANPSRELRALGAELTESYLGLLQALVQKGGSSAAEQAARLLRSPDNGRLMMGKREGYYRSIVDQGARHYPDLIKTLQSLVDAIEQHASPDTTSRLTSKVQKELRRAGSLPIGSPKLVSVGEIRDQLARIGEDALGLARGIAKHEVRKEAHERQQTQLAEALRAVVKPFGLKVPDYMRENLKGNHLEQAREIAAAFEHQIKALPHGSKVDPASLARDAQGRLTTELLAAGVLLENPVEERAALTRILESKGAKHRAINAIEQSRDSTGHIDHNKAIGRVTEELTSLVMSDSYFQGKMEGIKRAFEKRAEVLTEGDGPVPTKEELWRAQDGARQWVEEIARTWVAQQAKPARASDLESYFAQALQERHQRQATREAGDAEFGDLMARYEAERQHNESKQLSPVAVLNAIAGVLPVLNTGPAAQPVRQAFHQAELVARARRDDEMKAERLTIDLRPADINLMEARVRDFKAESKDLLKPKARQGDVRVGQKEALDFEGNPRAV</sequence>